<proteinExistence type="inferred from homology"/>
<comment type="function">
    <text evidence="9">Converts cobyric acid to cobinamide by the addition of aminopropanol on the F carboxylic group.</text>
</comment>
<accession>A0A7X2V457</accession>
<dbReference type="Proteomes" id="UP000434639">
    <property type="component" value="Unassembled WGS sequence"/>
</dbReference>
<dbReference type="OrthoDB" id="9811967at2"/>
<evidence type="ECO:0000256" key="2">
    <source>
        <dbReference type="ARBA" id="ARBA00004953"/>
    </source>
</evidence>
<dbReference type="GO" id="GO:0048472">
    <property type="term" value="F:threonine-phosphate decarboxylase activity"/>
    <property type="evidence" value="ECO:0007669"/>
    <property type="project" value="InterPro"/>
</dbReference>
<keyword evidence="7 9" id="KW-1133">Transmembrane helix</keyword>
<comment type="caution">
    <text evidence="9">Lacks conserved residue(s) required for the propagation of feature annotation.</text>
</comment>
<feature type="transmembrane region" description="Helical" evidence="9">
    <location>
        <begin position="294"/>
        <end position="314"/>
    </location>
</feature>
<keyword evidence="11" id="KW-1185">Reference proteome</keyword>
<dbReference type="GO" id="GO:0015420">
    <property type="term" value="F:ABC-type vitamin B12 transporter activity"/>
    <property type="evidence" value="ECO:0007669"/>
    <property type="project" value="UniProtKB-UniRule"/>
</dbReference>
<dbReference type="RefSeq" id="WP_155111591.1">
    <property type="nucleotide sequence ID" value="NZ_WMIB01000004.1"/>
</dbReference>
<dbReference type="NCBIfam" id="TIGR00380">
    <property type="entry name" value="cobal_cbiB"/>
    <property type="match status" value="1"/>
</dbReference>
<dbReference type="UniPathway" id="UPA00148"/>
<dbReference type="PANTHER" id="PTHR34308:SF1">
    <property type="entry name" value="COBALAMIN BIOSYNTHESIS PROTEIN CBIB"/>
    <property type="match status" value="1"/>
</dbReference>
<keyword evidence="4 9" id="KW-1003">Cell membrane</keyword>
<dbReference type="Pfam" id="PF03186">
    <property type="entry name" value="CobD_Cbib"/>
    <property type="match status" value="1"/>
</dbReference>
<evidence type="ECO:0000256" key="6">
    <source>
        <dbReference type="ARBA" id="ARBA00022692"/>
    </source>
</evidence>
<evidence type="ECO:0000256" key="7">
    <source>
        <dbReference type="ARBA" id="ARBA00022989"/>
    </source>
</evidence>
<feature type="transmembrane region" description="Helical" evidence="9">
    <location>
        <begin position="158"/>
        <end position="175"/>
    </location>
</feature>
<evidence type="ECO:0000256" key="4">
    <source>
        <dbReference type="ARBA" id="ARBA00022475"/>
    </source>
</evidence>
<organism evidence="10 11">
    <name type="scientific">Metabacillus mangrovi</name>
    <dbReference type="NCBI Taxonomy" id="1491830"/>
    <lineage>
        <taxon>Bacteria</taxon>
        <taxon>Bacillati</taxon>
        <taxon>Bacillota</taxon>
        <taxon>Bacilli</taxon>
        <taxon>Bacillales</taxon>
        <taxon>Bacillaceae</taxon>
        <taxon>Metabacillus</taxon>
    </lineage>
</organism>
<sequence length="315" mass="34291">MINHLLALSIALLIDRVAGDPPSMPHPVRWFGRAVSYFENNWNKGQARKAKGMAMVLILSASVLAGTCLLTFFFYGLHPAAGVLFEAIVIFTAIAQRSLKEAAQEVEAPLAAGDLEQARLKLSYIVGRDTEHLQEAELVRGTVETVAENTSDGVTAPLFWAAAGGAPLALLYRLVNTLDSMVGYRNERFKDFGWASAKLDDLVNWIPARITAFAMLLSHNRLDLWRKTAADAAKHPSPNSGWGEAASAYLLGIQLGGINTYKGAVSDRARMGVPSHSLKRKHISEVISVMDRTVLAFLALLWLGGILIEAAITWL</sequence>
<gene>
    <name evidence="9 10" type="primary">cobD</name>
    <name evidence="10" type="ORF">GKZ89_06490</name>
</gene>
<name>A0A7X2V457_9BACI</name>
<comment type="subcellular location">
    <subcellularLocation>
        <location evidence="1 9">Cell membrane</location>
        <topology evidence="1 9">Multi-pass membrane protein</topology>
    </subcellularLocation>
</comment>
<evidence type="ECO:0000256" key="1">
    <source>
        <dbReference type="ARBA" id="ARBA00004651"/>
    </source>
</evidence>
<dbReference type="GO" id="GO:0009236">
    <property type="term" value="P:cobalamin biosynthetic process"/>
    <property type="evidence" value="ECO:0007669"/>
    <property type="project" value="UniProtKB-UniRule"/>
</dbReference>
<dbReference type="EMBL" id="WMIB01000004">
    <property type="protein sequence ID" value="MTH53055.1"/>
    <property type="molecule type" value="Genomic_DNA"/>
</dbReference>
<keyword evidence="5 9" id="KW-0169">Cobalamin biosynthesis</keyword>
<dbReference type="InterPro" id="IPR004485">
    <property type="entry name" value="Cobalamin_biosynth_CobD/CbiB"/>
</dbReference>
<evidence type="ECO:0000256" key="9">
    <source>
        <dbReference type="HAMAP-Rule" id="MF_00024"/>
    </source>
</evidence>
<dbReference type="PANTHER" id="PTHR34308">
    <property type="entry name" value="COBALAMIN BIOSYNTHESIS PROTEIN CBIB"/>
    <property type="match status" value="1"/>
</dbReference>
<comment type="caution">
    <text evidence="10">The sequence shown here is derived from an EMBL/GenBank/DDBJ whole genome shotgun (WGS) entry which is preliminary data.</text>
</comment>
<feature type="transmembrane region" description="Helical" evidence="9">
    <location>
        <begin position="52"/>
        <end position="75"/>
    </location>
</feature>
<keyword evidence="8 9" id="KW-0472">Membrane</keyword>
<dbReference type="HAMAP" id="MF_00024">
    <property type="entry name" value="CobD_CbiB"/>
    <property type="match status" value="1"/>
</dbReference>
<evidence type="ECO:0000256" key="5">
    <source>
        <dbReference type="ARBA" id="ARBA00022573"/>
    </source>
</evidence>
<comment type="similarity">
    <text evidence="3 9">Belongs to the CobD/CbiB family.</text>
</comment>
<comment type="pathway">
    <text evidence="2 9">Cofactor biosynthesis; adenosylcobalamin biosynthesis.</text>
</comment>
<reference evidence="10 11" key="1">
    <citation type="journal article" date="2017" name="Int. J. Syst. Evol. Microbiol.">
        <title>Bacillus mangrovi sp. nov., isolated from a sediment sample from a mangrove forest.</title>
        <authorList>
            <person name="Gupta V."/>
            <person name="Singh P.K."/>
            <person name="Korpole S."/>
            <person name="Tanuku N.R.S."/>
            <person name="Pinnaka A.K."/>
        </authorList>
    </citation>
    <scope>NUCLEOTIDE SEQUENCE [LARGE SCALE GENOMIC DNA]</scope>
    <source>
        <strain evidence="10 11">KCTC 33872</strain>
    </source>
</reference>
<protein>
    <recommendedName>
        <fullName evidence="9">Cobalamin biosynthesis protein CobD</fullName>
    </recommendedName>
</protein>
<evidence type="ECO:0000256" key="8">
    <source>
        <dbReference type="ARBA" id="ARBA00023136"/>
    </source>
</evidence>
<evidence type="ECO:0000313" key="11">
    <source>
        <dbReference type="Proteomes" id="UP000434639"/>
    </source>
</evidence>
<evidence type="ECO:0000313" key="10">
    <source>
        <dbReference type="EMBL" id="MTH53055.1"/>
    </source>
</evidence>
<dbReference type="GO" id="GO:0005886">
    <property type="term" value="C:plasma membrane"/>
    <property type="evidence" value="ECO:0007669"/>
    <property type="project" value="UniProtKB-SubCell"/>
</dbReference>
<evidence type="ECO:0000256" key="3">
    <source>
        <dbReference type="ARBA" id="ARBA00006263"/>
    </source>
</evidence>
<dbReference type="AlphaFoldDB" id="A0A7X2V457"/>
<keyword evidence="6 9" id="KW-0812">Transmembrane</keyword>